<dbReference type="AlphaFoldDB" id="A0A5B7TTW1"/>
<gene>
    <name evidence="2" type="ORF">FF125_09955</name>
</gene>
<keyword evidence="3" id="KW-1185">Reference proteome</keyword>
<dbReference type="InterPro" id="IPR026555">
    <property type="entry name" value="NSL3/Tex30"/>
</dbReference>
<evidence type="ECO:0000313" key="2">
    <source>
        <dbReference type="EMBL" id="QCX38741.1"/>
    </source>
</evidence>
<dbReference type="RefSeq" id="WP_138949632.1">
    <property type="nucleotide sequence ID" value="NZ_CP040749.1"/>
</dbReference>
<reference evidence="2 3" key="1">
    <citation type="submission" date="2019-05" db="EMBL/GenBank/DDBJ databases">
        <title>Algicella ahnfeltiae gen. nov., sp. nov., a novel marine bacterium of the family Flavobacteriaceae isolated from a red alga.</title>
        <authorList>
            <person name="Nedashkovskaya O.I."/>
            <person name="Kukhlevskiy A.D."/>
            <person name="Kim S.-G."/>
            <person name="Zhukova N.V."/>
            <person name="Mikhailov V.V."/>
        </authorList>
    </citation>
    <scope>NUCLEOTIDE SEQUENCE [LARGE SCALE GENOMIC DNA]</scope>
    <source>
        <strain evidence="2 3">10Alg115</strain>
    </source>
</reference>
<sequence length="214" mass="23821">MEKAKKYKEISINLSDLTLKGNLRLAKTDKGLIVFSHGSGSSRLSSRNNYVADLLLENGYSSLLFDLLSPKEYLVYQNRFNIQLLTERLVKVTNWVEKNEHTKHFLLGYFGASTGAASALRAAAELGEKIKGVVSRGGRPDLAMEDLNRVKSPTLLLVGGKDGVVIDLNKKAQSEMNAICELHIIEGASHLFEEPGKLEIVAQHTNDWFDKFMK</sequence>
<accession>A0A5B7TTW1</accession>
<dbReference type="InterPro" id="IPR029058">
    <property type="entry name" value="AB_hydrolase_fold"/>
</dbReference>
<dbReference type="Pfam" id="PF20408">
    <property type="entry name" value="Abhydrolase_11"/>
    <property type="match status" value="1"/>
</dbReference>
<keyword evidence="2" id="KW-0378">Hydrolase</keyword>
<evidence type="ECO:0000313" key="3">
    <source>
        <dbReference type="Proteomes" id="UP000306229"/>
    </source>
</evidence>
<dbReference type="InterPro" id="IPR046879">
    <property type="entry name" value="KANL3/Tex30_Abhydrolase"/>
</dbReference>
<dbReference type="OrthoDB" id="9810066at2"/>
<dbReference type="EMBL" id="CP040749">
    <property type="protein sequence ID" value="QCX38741.1"/>
    <property type="molecule type" value="Genomic_DNA"/>
</dbReference>
<protein>
    <submittedName>
        <fullName evidence="2">Alpha/beta hydrolase</fullName>
    </submittedName>
</protein>
<organism evidence="2 3">
    <name type="scientific">Aureibaculum algae</name>
    <dbReference type="NCBI Taxonomy" id="2584122"/>
    <lineage>
        <taxon>Bacteria</taxon>
        <taxon>Pseudomonadati</taxon>
        <taxon>Bacteroidota</taxon>
        <taxon>Flavobacteriia</taxon>
        <taxon>Flavobacteriales</taxon>
        <taxon>Flavobacteriaceae</taxon>
        <taxon>Aureibaculum</taxon>
    </lineage>
</organism>
<dbReference type="KEGG" id="fbe:FF125_09955"/>
<name>A0A5B7TTW1_9FLAO</name>
<proteinExistence type="predicted"/>
<dbReference type="Gene3D" id="3.40.50.1820">
    <property type="entry name" value="alpha/beta hydrolase"/>
    <property type="match status" value="1"/>
</dbReference>
<dbReference type="SUPFAM" id="SSF53474">
    <property type="entry name" value="alpha/beta-Hydrolases"/>
    <property type="match status" value="1"/>
</dbReference>
<dbReference type="PANTHER" id="PTHR13136">
    <property type="entry name" value="TESTIS DEVELOPMENT PROTEIN PRTD"/>
    <property type="match status" value="1"/>
</dbReference>
<feature type="domain" description="KANL3/Tex30 alpha/beta hydrolase-like" evidence="1">
    <location>
        <begin position="31"/>
        <end position="197"/>
    </location>
</feature>
<evidence type="ECO:0000259" key="1">
    <source>
        <dbReference type="Pfam" id="PF20408"/>
    </source>
</evidence>
<dbReference type="Proteomes" id="UP000306229">
    <property type="component" value="Chromosome"/>
</dbReference>
<dbReference type="PANTHER" id="PTHR13136:SF11">
    <property type="entry name" value="TESTIS-EXPRESSED PROTEIN 30"/>
    <property type="match status" value="1"/>
</dbReference>
<dbReference type="GO" id="GO:0016787">
    <property type="term" value="F:hydrolase activity"/>
    <property type="evidence" value="ECO:0007669"/>
    <property type="project" value="UniProtKB-KW"/>
</dbReference>